<keyword evidence="3" id="KW-1185">Reference proteome</keyword>
<reference evidence="2 3" key="1">
    <citation type="submission" date="2023-08" db="EMBL/GenBank/DDBJ databases">
        <title>A Necator americanus chromosomal reference genome.</title>
        <authorList>
            <person name="Ilik V."/>
            <person name="Petrzelkova K.J."/>
            <person name="Pardy F."/>
            <person name="Fuh T."/>
            <person name="Niatou-Singa F.S."/>
            <person name="Gouil Q."/>
            <person name="Baker L."/>
            <person name="Ritchie M.E."/>
            <person name="Jex A.R."/>
            <person name="Gazzola D."/>
            <person name="Li H."/>
            <person name="Toshio Fujiwara R."/>
            <person name="Zhan B."/>
            <person name="Aroian R.V."/>
            <person name="Pafco B."/>
            <person name="Schwarz E.M."/>
        </authorList>
    </citation>
    <scope>NUCLEOTIDE SEQUENCE [LARGE SCALE GENOMIC DNA]</scope>
    <source>
        <strain evidence="2 3">Aroian</strain>
        <tissue evidence="2">Whole animal</tissue>
    </source>
</reference>
<evidence type="ECO:0008006" key="4">
    <source>
        <dbReference type="Google" id="ProtNLM"/>
    </source>
</evidence>
<evidence type="ECO:0000256" key="1">
    <source>
        <dbReference type="SAM" id="MobiDB-lite"/>
    </source>
</evidence>
<accession>A0ABR1ESM0</accession>
<sequence>MEALGEAIREQLSSVLNSLDPNSDIKALVHNCILDQCGLLQKREESRDDVDNTEEEPRFQEEMKQRLQEEEAETFRLFTEEMAFKQRLKNVALVIGTNGGWFVDEEEETSQTVSSSVYRSRVRYVQQKHGRKLSECSSSRKRTSAVSKAQH</sequence>
<comment type="caution">
    <text evidence="2">The sequence shown here is derived from an EMBL/GenBank/DDBJ whole genome shotgun (WGS) entry which is preliminary data.</text>
</comment>
<dbReference type="EMBL" id="JAVFWL010000006">
    <property type="protein sequence ID" value="KAK6765625.1"/>
    <property type="molecule type" value="Genomic_DNA"/>
</dbReference>
<feature type="region of interest" description="Disordered" evidence="1">
    <location>
        <begin position="128"/>
        <end position="151"/>
    </location>
</feature>
<evidence type="ECO:0000313" key="2">
    <source>
        <dbReference type="EMBL" id="KAK6765625.1"/>
    </source>
</evidence>
<proteinExistence type="predicted"/>
<name>A0ABR1ESM0_NECAM</name>
<gene>
    <name evidence="2" type="primary">Necator_chrX.g25670</name>
    <name evidence="2" type="ORF">RB195_025504</name>
</gene>
<feature type="region of interest" description="Disordered" evidence="1">
    <location>
        <begin position="43"/>
        <end position="65"/>
    </location>
</feature>
<dbReference type="Proteomes" id="UP001303046">
    <property type="component" value="Unassembled WGS sequence"/>
</dbReference>
<protein>
    <recommendedName>
        <fullName evidence="4">MIF4G domain-containing protein</fullName>
    </recommendedName>
</protein>
<evidence type="ECO:0000313" key="3">
    <source>
        <dbReference type="Proteomes" id="UP001303046"/>
    </source>
</evidence>
<organism evidence="2 3">
    <name type="scientific">Necator americanus</name>
    <name type="common">Human hookworm</name>
    <dbReference type="NCBI Taxonomy" id="51031"/>
    <lineage>
        <taxon>Eukaryota</taxon>
        <taxon>Metazoa</taxon>
        <taxon>Ecdysozoa</taxon>
        <taxon>Nematoda</taxon>
        <taxon>Chromadorea</taxon>
        <taxon>Rhabditida</taxon>
        <taxon>Rhabditina</taxon>
        <taxon>Rhabditomorpha</taxon>
        <taxon>Strongyloidea</taxon>
        <taxon>Ancylostomatidae</taxon>
        <taxon>Bunostominae</taxon>
        <taxon>Necator</taxon>
    </lineage>
</organism>